<dbReference type="PANTHER" id="PTHR34365">
    <property type="entry name" value="ENOLASE (DUF1399)"/>
    <property type="match status" value="1"/>
</dbReference>
<evidence type="ECO:0000313" key="2">
    <source>
        <dbReference type="EMBL" id="EKC99043.1"/>
    </source>
</evidence>
<sequence length="472" mass="52226">MRKPTLPRLTFGSLRKRTPSVLDMPESEYNPVTHLPDRMQIGKYLVKPLVSVQDVRLPESSAVAVSAGGRAAVNRAGGAFYEALHISPLTSVIDHLDLLHAFHDLSHKDGENSNSHRVFDQAAMQYEQWAQNVLPFQLQHRADRAGSRVCASAPMSRSNTSEGTDASPLILDPSPHSPTSPTYIPAGVMTDVCPSPTSYEPTSFSTPGSPASPGTPSSGSSGPTPTVSPQRAPFGRGASHVGHPHRQSTSDGYKELTAEELPPLSVLMCWHAHLLNPPQFAADTNRGTYAALKSVKFPLHAAAEAYRKHALPQRLPHIPESGKLRVIPSISGWTVADISAAVQRQSKIIDSVSALGWFRTDFSHNIAPIQRAIVRYHAWLDLVAHVGNHAHLVPDIDIELVWRTHELKGERYRKETEKLFGEPFDERISRMDTVGIKRTAHLWKERFNKEYLLHPPKNHHAPNPVRRTTMPW</sequence>
<protein>
    <submittedName>
        <fullName evidence="2">Uncharacterized protein</fullName>
    </submittedName>
</protein>
<keyword evidence="3" id="KW-1185">Reference proteome</keyword>
<feature type="compositionally biased region" description="Low complexity" evidence="1">
    <location>
        <begin position="201"/>
        <end position="229"/>
    </location>
</feature>
<dbReference type="InParanoid" id="K1WBI1"/>
<dbReference type="OrthoDB" id="2587819at2759"/>
<dbReference type="PANTHER" id="PTHR34365:SF7">
    <property type="entry name" value="GLYCINE-RICH DOMAIN-CONTAINING PROTEIN 1"/>
    <property type="match status" value="1"/>
</dbReference>
<name>K1WBI1_TRIAC</name>
<dbReference type="EMBL" id="AMBO01000378">
    <property type="protein sequence ID" value="EKC99043.1"/>
    <property type="molecule type" value="Genomic_DNA"/>
</dbReference>
<feature type="compositionally biased region" description="Polar residues" evidence="1">
    <location>
        <begin position="155"/>
        <end position="164"/>
    </location>
</feature>
<dbReference type="Proteomes" id="UP000006757">
    <property type="component" value="Unassembled WGS sequence"/>
</dbReference>
<evidence type="ECO:0000313" key="3">
    <source>
        <dbReference type="Proteomes" id="UP000006757"/>
    </source>
</evidence>
<dbReference type="AlphaFoldDB" id="K1WBI1"/>
<dbReference type="InterPro" id="IPR009836">
    <property type="entry name" value="GRDP-like"/>
</dbReference>
<evidence type="ECO:0000256" key="1">
    <source>
        <dbReference type="SAM" id="MobiDB-lite"/>
    </source>
</evidence>
<organism evidence="2 3">
    <name type="scientific">Trichosporon asahii var. asahii (strain CBS 8904)</name>
    <name type="common">Yeast</name>
    <dbReference type="NCBI Taxonomy" id="1220162"/>
    <lineage>
        <taxon>Eukaryota</taxon>
        <taxon>Fungi</taxon>
        <taxon>Dikarya</taxon>
        <taxon>Basidiomycota</taxon>
        <taxon>Agaricomycotina</taxon>
        <taxon>Tremellomycetes</taxon>
        <taxon>Trichosporonales</taxon>
        <taxon>Trichosporonaceae</taxon>
        <taxon>Trichosporon</taxon>
    </lineage>
</organism>
<accession>K1WBI1</accession>
<reference evidence="2 3" key="1">
    <citation type="journal article" date="2012" name="Eukaryot. Cell">
        <title>Genome sequence of the Trichosporon asahii environmental strain CBS 8904.</title>
        <authorList>
            <person name="Yang R.Y."/>
            <person name="Li H.T."/>
            <person name="Zhu H."/>
            <person name="Zhou G.P."/>
            <person name="Wang M."/>
            <person name="Wang L."/>
        </authorList>
    </citation>
    <scope>NUCLEOTIDE SEQUENCE [LARGE SCALE GENOMIC DNA]</scope>
    <source>
        <strain evidence="2 3">CBS 8904</strain>
    </source>
</reference>
<gene>
    <name evidence="2" type="ORF">A1Q2_06797</name>
</gene>
<dbReference type="eggNOG" id="ENOG502RV6M">
    <property type="taxonomic scope" value="Eukaryota"/>
</dbReference>
<dbReference type="HOGENOM" id="CLU_578951_0_0_1"/>
<dbReference type="STRING" id="1220162.K1WBI1"/>
<dbReference type="Pfam" id="PF07173">
    <property type="entry name" value="GRDP-like"/>
    <property type="match status" value="1"/>
</dbReference>
<feature type="region of interest" description="Disordered" evidence="1">
    <location>
        <begin position="147"/>
        <end position="252"/>
    </location>
</feature>
<comment type="caution">
    <text evidence="2">The sequence shown here is derived from an EMBL/GenBank/DDBJ whole genome shotgun (WGS) entry which is preliminary data.</text>
</comment>
<proteinExistence type="predicted"/>